<dbReference type="Proteomes" id="UP001209540">
    <property type="component" value="Unassembled WGS sequence"/>
</dbReference>
<protein>
    <submittedName>
        <fullName evidence="1">Uncharacterized protein</fullName>
    </submittedName>
</protein>
<evidence type="ECO:0000313" key="1">
    <source>
        <dbReference type="EMBL" id="KAI9258043.1"/>
    </source>
</evidence>
<keyword evidence="2" id="KW-1185">Reference proteome</keyword>
<reference evidence="1" key="2">
    <citation type="submission" date="2023-02" db="EMBL/GenBank/DDBJ databases">
        <authorList>
            <consortium name="DOE Joint Genome Institute"/>
            <person name="Mondo S.J."/>
            <person name="Chang Y."/>
            <person name="Wang Y."/>
            <person name="Ahrendt S."/>
            <person name="Andreopoulos W."/>
            <person name="Barry K."/>
            <person name="Beard J."/>
            <person name="Benny G.L."/>
            <person name="Blankenship S."/>
            <person name="Bonito G."/>
            <person name="Cuomo C."/>
            <person name="Desiro A."/>
            <person name="Gervers K.A."/>
            <person name="Hundley H."/>
            <person name="Kuo A."/>
            <person name="LaButti K."/>
            <person name="Lang B.F."/>
            <person name="Lipzen A."/>
            <person name="O'Donnell K."/>
            <person name="Pangilinan J."/>
            <person name="Reynolds N."/>
            <person name="Sandor L."/>
            <person name="Smith M.W."/>
            <person name="Tsang A."/>
            <person name="Grigoriev I.V."/>
            <person name="Stajich J.E."/>
            <person name="Spatafora J.W."/>
        </authorList>
    </citation>
    <scope>NUCLEOTIDE SEQUENCE</scope>
    <source>
        <strain evidence="1">RSA 2281</strain>
    </source>
</reference>
<dbReference type="AlphaFoldDB" id="A0AAD5PC07"/>
<name>A0AAD5PC07_9FUNG</name>
<dbReference type="EMBL" id="JAIXMP010000019">
    <property type="protein sequence ID" value="KAI9258043.1"/>
    <property type="molecule type" value="Genomic_DNA"/>
</dbReference>
<evidence type="ECO:0000313" key="2">
    <source>
        <dbReference type="Proteomes" id="UP001209540"/>
    </source>
</evidence>
<proteinExistence type="predicted"/>
<sequence length="151" mass="17253">MFNKKNKTCLSEPVLNECLSRKYAWAISMITRVHSLIQQHSAFNKNYGNYDKLGDTLVQGQQNNIQLMKEQYHEFEHFLRATKHQAALDQYYVKNAISSKDPRYSHTLEPLLQLEQLIHGYLLSIKVALIACAAPNVAQADKIAMKLMSAA</sequence>
<comment type="caution">
    <text evidence="1">The sequence shown here is derived from an EMBL/GenBank/DDBJ whole genome shotgun (WGS) entry which is preliminary data.</text>
</comment>
<gene>
    <name evidence="1" type="ORF">BDA99DRAFT_561481</name>
</gene>
<accession>A0AAD5PC07</accession>
<organism evidence="1 2">
    <name type="scientific">Phascolomyces articulosus</name>
    <dbReference type="NCBI Taxonomy" id="60185"/>
    <lineage>
        <taxon>Eukaryota</taxon>
        <taxon>Fungi</taxon>
        <taxon>Fungi incertae sedis</taxon>
        <taxon>Mucoromycota</taxon>
        <taxon>Mucoromycotina</taxon>
        <taxon>Mucoromycetes</taxon>
        <taxon>Mucorales</taxon>
        <taxon>Lichtheimiaceae</taxon>
        <taxon>Phascolomyces</taxon>
    </lineage>
</organism>
<reference evidence="1" key="1">
    <citation type="journal article" date="2022" name="IScience">
        <title>Evolution of zygomycete secretomes and the origins of terrestrial fungal ecologies.</title>
        <authorList>
            <person name="Chang Y."/>
            <person name="Wang Y."/>
            <person name="Mondo S."/>
            <person name="Ahrendt S."/>
            <person name="Andreopoulos W."/>
            <person name="Barry K."/>
            <person name="Beard J."/>
            <person name="Benny G.L."/>
            <person name="Blankenship S."/>
            <person name="Bonito G."/>
            <person name="Cuomo C."/>
            <person name="Desiro A."/>
            <person name="Gervers K.A."/>
            <person name="Hundley H."/>
            <person name="Kuo A."/>
            <person name="LaButti K."/>
            <person name="Lang B.F."/>
            <person name="Lipzen A."/>
            <person name="O'Donnell K."/>
            <person name="Pangilinan J."/>
            <person name="Reynolds N."/>
            <person name="Sandor L."/>
            <person name="Smith M.E."/>
            <person name="Tsang A."/>
            <person name="Grigoriev I.V."/>
            <person name="Stajich J.E."/>
            <person name="Spatafora J.W."/>
        </authorList>
    </citation>
    <scope>NUCLEOTIDE SEQUENCE</scope>
    <source>
        <strain evidence="1">RSA 2281</strain>
    </source>
</reference>